<dbReference type="InterPro" id="IPR000716">
    <property type="entry name" value="Thyroglobulin_1"/>
</dbReference>
<evidence type="ECO:0000313" key="8">
    <source>
        <dbReference type="Proteomes" id="UP000035642"/>
    </source>
</evidence>
<evidence type="ECO:0000256" key="5">
    <source>
        <dbReference type="PROSITE-ProRule" id="PRU00500"/>
    </source>
</evidence>
<dbReference type="GO" id="GO:0007160">
    <property type="term" value="P:cell-matrix adhesion"/>
    <property type="evidence" value="ECO:0007669"/>
    <property type="project" value="TreeGrafter"/>
</dbReference>
<dbReference type="GO" id="GO:0004867">
    <property type="term" value="F:serine-type endopeptidase inhibitor activity"/>
    <property type="evidence" value="ECO:0007669"/>
    <property type="project" value="InterPro"/>
</dbReference>
<keyword evidence="2" id="KW-0964">Secreted</keyword>
<dbReference type="SUPFAM" id="SSF57610">
    <property type="entry name" value="Thyroglobulin type-1 domain"/>
    <property type="match status" value="2"/>
</dbReference>
<dbReference type="Pfam" id="PF00014">
    <property type="entry name" value="Kunitz_BPTI"/>
    <property type="match status" value="1"/>
</dbReference>
<dbReference type="PROSITE" id="PS50279">
    <property type="entry name" value="BPTI_KUNITZ_2"/>
    <property type="match status" value="1"/>
</dbReference>
<comment type="caution">
    <text evidence="5">Lacks conserved residue(s) required for the propagation of feature annotation.</text>
</comment>
<dbReference type="WBParaSite" id="ACAC_0001023401-mRNA-1">
    <property type="protein sequence ID" value="ACAC_0001023401-mRNA-1"/>
    <property type="gene ID" value="ACAC_0001023401"/>
</dbReference>
<dbReference type="InterPro" id="IPR051950">
    <property type="entry name" value="Dev_reg/Prot_inhib"/>
</dbReference>
<feature type="disulfide bond" evidence="5">
    <location>
        <begin position="96"/>
        <end position="103"/>
    </location>
</feature>
<dbReference type="PROSITE" id="PS51162">
    <property type="entry name" value="THYROGLOBULIN_1_2"/>
    <property type="match status" value="1"/>
</dbReference>
<feature type="domain" description="BPTI/Kunitz inhibitor" evidence="6">
    <location>
        <begin position="164"/>
        <end position="217"/>
    </location>
</feature>
<keyword evidence="8" id="KW-1185">Reference proteome</keyword>
<feature type="domain" description="Thyroglobulin type-1" evidence="7">
    <location>
        <begin position="59"/>
        <end position="126"/>
    </location>
</feature>
<evidence type="ECO:0000256" key="4">
    <source>
        <dbReference type="ARBA" id="ARBA00023157"/>
    </source>
</evidence>
<dbReference type="InterPro" id="IPR002223">
    <property type="entry name" value="Kunitz_BPTI"/>
</dbReference>
<dbReference type="GO" id="GO:0005604">
    <property type="term" value="C:basement membrane"/>
    <property type="evidence" value="ECO:0007669"/>
    <property type="project" value="TreeGrafter"/>
</dbReference>
<dbReference type="PANTHER" id="PTHR12352:SF3">
    <property type="entry name" value="NIDOGEN-2"/>
    <property type="match status" value="1"/>
</dbReference>
<evidence type="ECO:0000256" key="2">
    <source>
        <dbReference type="ARBA" id="ARBA00022525"/>
    </source>
</evidence>
<dbReference type="InterPro" id="IPR036857">
    <property type="entry name" value="Thyroglobulin_1_sf"/>
</dbReference>
<sequence>MPRILTGPCTQNEVGMKCTEKGFFETVQCDIYGCYCVSAHNGFIAYDTRTANNQTLPTCSRCHKALEHLYANGIPPEGTLIPTCDVASGNYEPMQCNLQQQRCYCVDPLTGDEIANTSKRMTSNEYIRFFSLSLLEFLVKPTPLSTLNGVMLWKKDYPVPGKPCTLDRDRGVLHGSVKPSVRYYFDYETTVCLAFEYLGSGGNDNNYEEISDCLLSCTYRGFEGGWGSRSPLDIFISLVSEIFLLCFILTLQ</sequence>
<reference evidence="8" key="1">
    <citation type="submission" date="2012-09" db="EMBL/GenBank/DDBJ databases">
        <authorList>
            <person name="Martin A.A."/>
        </authorList>
    </citation>
    <scope>NUCLEOTIDE SEQUENCE</scope>
</reference>
<dbReference type="SUPFAM" id="SSF57362">
    <property type="entry name" value="BPTI-like"/>
    <property type="match status" value="1"/>
</dbReference>
<comment type="subcellular location">
    <subcellularLocation>
        <location evidence="1">Secreted</location>
    </subcellularLocation>
</comment>
<evidence type="ECO:0000313" key="9">
    <source>
        <dbReference type="WBParaSite" id="ACAC_0001023401-mRNA-1"/>
    </source>
</evidence>
<evidence type="ECO:0000259" key="6">
    <source>
        <dbReference type="PROSITE" id="PS50279"/>
    </source>
</evidence>
<name>A0A0K0DGK5_ANGCA</name>
<dbReference type="Gene3D" id="4.10.410.10">
    <property type="entry name" value="Pancreatic trypsin inhibitor Kunitz domain"/>
    <property type="match status" value="1"/>
</dbReference>
<dbReference type="PANTHER" id="PTHR12352">
    <property type="entry name" value="SECRETED MODULAR CALCIUM-BINDING PROTEIN"/>
    <property type="match status" value="1"/>
</dbReference>
<dbReference type="SMART" id="SM00131">
    <property type="entry name" value="KU"/>
    <property type="match status" value="1"/>
</dbReference>
<dbReference type="Pfam" id="PF00086">
    <property type="entry name" value="Thyroglobulin_1"/>
    <property type="match status" value="2"/>
</dbReference>
<dbReference type="InterPro" id="IPR036880">
    <property type="entry name" value="Kunitz_BPTI_sf"/>
</dbReference>
<protein>
    <submittedName>
        <fullName evidence="9">BPTI/Kunitz inhibitor domain-containing protein</fullName>
    </submittedName>
</protein>
<keyword evidence="4 5" id="KW-1015">Disulfide bond</keyword>
<dbReference type="SMART" id="SM00211">
    <property type="entry name" value="TY"/>
    <property type="match status" value="2"/>
</dbReference>
<proteinExistence type="predicted"/>
<accession>A0A0K0DGK5</accession>
<dbReference type="Gene3D" id="4.10.800.10">
    <property type="entry name" value="Thyroglobulin type-1"/>
    <property type="match status" value="2"/>
</dbReference>
<evidence type="ECO:0000256" key="1">
    <source>
        <dbReference type="ARBA" id="ARBA00004613"/>
    </source>
</evidence>
<dbReference type="AlphaFoldDB" id="A0A0K0DGK5"/>
<dbReference type="Proteomes" id="UP000035642">
    <property type="component" value="Unassembled WGS sequence"/>
</dbReference>
<organism evidence="8 9">
    <name type="scientific">Angiostrongylus cantonensis</name>
    <name type="common">Rat lungworm</name>
    <dbReference type="NCBI Taxonomy" id="6313"/>
    <lineage>
        <taxon>Eukaryota</taxon>
        <taxon>Metazoa</taxon>
        <taxon>Ecdysozoa</taxon>
        <taxon>Nematoda</taxon>
        <taxon>Chromadorea</taxon>
        <taxon>Rhabditida</taxon>
        <taxon>Rhabditina</taxon>
        <taxon>Rhabditomorpha</taxon>
        <taxon>Strongyloidea</taxon>
        <taxon>Metastrongylidae</taxon>
        <taxon>Angiostrongylus</taxon>
    </lineage>
</organism>
<reference evidence="9" key="2">
    <citation type="submission" date="2017-02" db="UniProtKB">
        <authorList>
            <consortium name="WormBaseParasite"/>
        </authorList>
    </citation>
    <scope>IDENTIFICATION</scope>
</reference>
<evidence type="ECO:0000256" key="3">
    <source>
        <dbReference type="ARBA" id="ARBA00022737"/>
    </source>
</evidence>
<dbReference type="CDD" id="cd00191">
    <property type="entry name" value="TY"/>
    <property type="match status" value="1"/>
</dbReference>
<dbReference type="GO" id="GO:0005615">
    <property type="term" value="C:extracellular space"/>
    <property type="evidence" value="ECO:0007669"/>
    <property type="project" value="TreeGrafter"/>
</dbReference>
<evidence type="ECO:0000259" key="7">
    <source>
        <dbReference type="PROSITE" id="PS51162"/>
    </source>
</evidence>
<keyword evidence="3" id="KW-0677">Repeat</keyword>